<reference evidence="3 4" key="1">
    <citation type="submission" date="2022-01" db="EMBL/GenBank/DDBJ databases">
        <authorList>
            <person name="Xiong W."/>
            <person name="Schranz E."/>
        </authorList>
    </citation>
    <scope>NUCLEOTIDE SEQUENCE [LARGE SCALE GENOMIC DNA]</scope>
</reference>
<dbReference type="PANTHER" id="PTHR31923">
    <property type="entry name" value="BSD DOMAIN-CONTAINING PROTEIN"/>
    <property type="match status" value="1"/>
</dbReference>
<feature type="region of interest" description="Disordered" evidence="1">
    <location>
        <begin position="251"/>
        <end position="357"/>
    </location>
</feature>
<name>A0AAU9MBU6_9ASTR</name>
<feature type="compositionally biased region" description="Polar residues" evidence="1">
    <location>
        <begin position="260"/>
        <end position="280"/>
    </location>
</feature>
<evidence type="ECO:0000259" key="2">
    <source>
        <dbReference type="PROSITE" id="PS50858"/>
    </source>
</evidence>
<dbReference type="SMART" id="SM00751">
    <property type="entry name" value="BSD"/>
    <property type="match status" value="1"/>
</dbReference>
<dbReference type="AlphaFoldDB" id="A0AAU9MBU6"/>
<dbReference type="Proteomes" id="UP001157418">
    <property type="component" value="Unassembled WGS sequence"/>
</dbReference>
<accession>A0AAU9MBU6</accession>
<feature type="region of interest" description="Disordered" evidence="1">
    <location>
        <begin position="53"/>
        <end position="84"/>
    </location>
</feature>
<dbReference type="InterPro" id="IPR005607">
    <property type="entry name" value="BSD_dom"/>
</dbReference>
<gene>
    <name evidence="3" type="ORF">LVIROSA_LOCUS11273</name>
</gene>
<organism evidence="3 4">
    <name type="scientific">Lactuca virosa</name>
    <dbReference type="NCBI Taxonomy" id="75947"/>
    <lineage>
        <taxon>Eukaryota</taxon>
        <taxon>Viridiplantae</taxon>
        <taxon>Streptophyta</taxon>
        <taxon>Embryophyta</taxon>
        <taxon>Tracheophyta</taxon>
        <taxon>Spermatophyta</taxon>
        <taxon>Magnoliopsida</taxon>
        <taxon>eudicotyledons</taxon>
        <taxon>Gunneridae</taxon>
        <taxon>Pentapetalae</taxon>
        <taxon>asterids</taxon>
        <taxon>campanulids</taxon>
        <taxon>Asterales</taxon>
        <taxon>Asteraceae</taxon>
        <taxon>Cichorioideae</taxon>
        <taxon>Cichorieae</taxon>
        <taxon>Lactucinae</taxon>
        <taxon>Lactuca</taxon>
    </lineage>
</organism>
<dbReference type="PROSITE" id="PS50858">
    <property type="entry name" value="BSD"/>
    <property type="match status" value="1"/>
</dbReference>
<dbReference type="SUPFAM" id="SSF140383">
    <property type="entry name" value="BSD domain-like"/>
    <property type="match status" value="1"/>
</dbReference>
<feature type="compositionally biased region" description="Low complexity" evidence="1">
    <location>
        <begin position="61"/>
        <end position="71"/>
    </location>
</feature>
<evidence type="ECO:0000313" key="4">
    <source>
        <dbReference type="Proteomes" id="UP001157418"/>
    </source>
</evidence>
<feature type="domain" description="BSD" evidence="2">
    <location>
        <begin position="176"/>
        <end position="220"/>
    </location>
</feature>
<feature type="compositionally biased region" description="Basic and acidic residues" evidence="1">
    <location>
        <begin position="328"/>
        <end position="342"/>
    </location>
</feature>
<dbReference type="InterPro" id="IPR035925">
    <property type="entry name" value="BSD_dom_sf"/>
</dbReference>
<feature type="region of interest" description="Disordered" evidence="1">
    <location>
        <begin position="1"/>
        <end position="36"/>
    </location>
</feature>
<feature type="compositionally biased region" description="Polar residues" evidence="1">
    <location>
        <begin position="1"/>
        <end position="15"/>
    </location>
</feature>
<evidence type="ECO:0000256" key="1">
    <source>
        <dbReference type="SAM" id="MobiDB-lite"/>
    </source>
</evidence>
<keyword evidence="4" id="KW-1185">Reference proteome</keyword>
<dbReference type="PANTHER" id="PTHR31923:SF9">
    <property type="entry name" value="BSD DOMAIN-CONTAINING PROTEIN"/>
    <property type="match status" value="1"/>
</dbReference>
<comment type="caution">
    <text evidence="3">The sequence shown here is derived from an EMBL/GenBank/DDBJ whole genome shotgun (WGS) entry which is preliminary data.</text>
</comment>
<dbReference type="EMBL" id="CAKMRJ010001270">
    <property type="protein sequence ID" value="CAH1424027.1"/>
    <property type="molecule type" value="Genomic_DNA"/>
</dbReference>
<feature type="compositionally biased region" description="Acidic residues" evidence="1">
    <location>
        <begin position="290"/>
        <end position="301"/>
    </location>
</feature>
<proteinExistence type="predicted"/>
<sequence length="357" mass="39831">MSSSWFSLSLPNPFNSDEEKSPPQSPTATATAKPGFSIITQTIGRQLHNVASFLAPPPQQPSSSTPPLQSDDSGEASPSSTSSYTGIKNDLAEIGGSFKTGLSLLSSNKAVSEISKFASNLLQFDQGDDHDHDLEEIDPVGVTDDVINFVQEISIRPECWIDFPLSLQNQDFDLSDIQRDHTSAIQQLVPSLTTLRHKIHNHMSEQHFWMIYFILLLPRLKEDDYMLLSTPEIVEIREVLLQKLRNKNNTSMELSEDTKGNTSLSEKGSEVNSSEQANKSTKSEHHEDDVSFSDLEDEDNDLSGRLSGIRQRESSRVSSASETSDWVRLNERKTNQSRHYSESEESSDWQAVGDVDL</sequence>
<dbReference type="Pfam" id="PF03909">
    <property type="entry name" value="BSD"/>
    <property type="match status" value="1"/>
</dbReference>
<protein>
    <recommendedName>
        <fullName evidence="2">BSD domain-containing protein</fullName>
    </recommendedName>
</protein>
<evidence type="ECO:0000313" key="3">
    <source>
        <dbReference type="EMBL" id="CAH1424027.1"/>
    </source>
</evidence>